<keyword evidence="3" id="KW-1185">Reference proteome</keyword>
<gene>
    <name evidence="2" type="ORF">ACFSKW_17875</name>
</gene>
<evidence type="ECO:0000256" key="1">
    <source>
        <dbReference type="SAM" id="Phobius"/>
    </source>
</evidence>
<organism evidence="2 3">
    <name type="scientific">Nonomuraea mangrovi</name>
    <dbReference type="NCBI Taxonomy" id="2316207"/>
    <lineage>
        <taxon>Bacteria</taxon>
        <taxon>Bacillati</taxon>
        <taxon>Actinomycetota</taxon>
        <taxon>Actinomycetes</taxon>
        <taxon>Streptosporangiales</taxon>
        <taxon>Streptosporangiaceae</taxon>
        <taxon>Nonomuraea</taxon>
    </lineage>
</organism>
<keyword evidence="1" id="KW-1133">Transmembrane helix</keyword>
<dbReference type="RefSeq" id="WP_379573384.1">
    <property type="nucleotide sequence ID" value="NZ_JBHUFV010000028.1"/>
</dbReference>
<reference evidence="3" key="1">
    <citation type="journal article" date="2019" name="Int. J. Syst. Evol. Microbiol.">
        <title>The Global Catalogue of Microorganisms (GCM) 10K type strain sequencing project: providing services to taxonomists for standard genome sequencing and annotation.</title>
        <authorList>
            <consortium name="The Broad Institute Genomics Platform"/>
            <consortium name="The Broad Institute Genome Sequencing Center for Infectious Disease"/>
            <person name="Wu L."/>
            <person name="Ma J."/>
        </authorList>
    </citation>
    <scope>NUCLEOTIDE SEQUENCE [LARGE SCALE GENOMIC DNA]</scope>
    <source>
        <strain evidence="3">ICMP 6774ER</strain>
    </source>
</reference>
<name>A0ABW4SVY1_9ACTN</name>
<protein>
    <recommendedName>
        <fullName evidence="4">DUF3995 domain-containing protein</fullName>
    </recommendedName>
</protein>
<accession>A0ABW4SVY1</accession>
<dbReference type="EMBL" id="JBHUFV010000028">
    <property type="protein sequence ID" value="MFD1933339.1"/>
    <property type="molecule type" value="Genomic_DNA"/>
</dbReference>
<keyword evidence="1" id="KW-0812">Transmembrane</keyword>
<evidence type="ECO:0000313" key="3">
    <source>
        <dbReference type="Proteomes" id="UP001597368"/>
    </source>
</evidence>
<feature type="transmembrane region" description="Helical" evidence="1">
    <location>
        <begin position="21"/>
        <end position="40"/>
    </location>
</feature>
<feature type="transmembrane region" description="Helical" evidence="1">
    <location>
        <begin position="107"/>
        <end position="130"/>
    </location>
</feature>
<feature type="transmembrane region" description="Helical" evidence="1">
    <location>
        <begin position="60"/>
        <end position="86"/>
    </location>
</feature>
<sequence>MTIKLMTPTLAVRDTEQPVPRWAVFSANAIPFLLLPHCLWRLPFAFDFGMGMVDPNAPAWVWWAIPYVFGLSVVSEAAALLSLGLVRGWGEVAPAWLPIVGGRRIPPLAVIIPSTLGGLAATAMYGSTLLTWLNVPGFHGLGFSNGWWEALANVCIAPGILWGPLVLALTYAYYVRRRRPRR</sequence>
<keyword evidence="1" id="KW-0472">Membrane</keyword>
<feature type="transmembrane region" description="Helical" evidence="1">
    <location>
        <begin position="150"/>
        <end position="174"/>
    </location>
</feature>
<dbReference type="Proteomes" id="UP001597368">
    <property type="component" value="Unassembled WGS sequence"/>
</dbReference>
<proteinExistence type="predicted"/>
<evidence type="ECO:0008006" key="4">
    <source>
        <dbReference type="Google" id="ProtNLM"/>
    </source>
</evidence>
<evidence type="ECO:0000313" key="2">
    <source>
        <dbReference type="EMBL" id="MFD1933339.1"/>
    </source>
</evidence>
<comment type="caution">
    <text evidence="2">The sequence shown here is derived from an EMBL/GenBank/DDBJ whole genome shotgun (WGS) entry which is preliminary data.</text>
</comment>